<accession>A0A699GRN3</accession>
<organism evidence="2">
    <name type="scientific">Tanacetum cinerariifolium</name>
    <name type="common">Dalmatian daisy</name>
    <name type="synonym">Chrysanthemum cinerariifolium</name>
    <dbReference type="NCBI Taxonomy" id="118510"/>
    <lineage>
        <taxon>Eukaryota</taxon>
        <taxon>Viridiplantae</taxon>
        <taxon>Streptophyta</taxon>
        <taxon>Embryophyta</taxon>
        <taxon>Tracheophyta</taxon>
        <taxon>Spermatophyta</taxon>
        <taxon>Magnoliopsida</taxon>
        <taxon>eudicotyledons</taxon>
        <taxon>Gunneridae</taxon>
        <taxon>Pentapetalae</taxon>
        <taxon>asterids</taxon>
        <taxon>campanulids</taxon>
        <taxon>Asterales</taxon>
        <taxon>Asteraceae</taxon>
        <taxon>Asteroideae</taxon>
        <taxon>Anthemideae</taxon>
        <taxon>Anthemidinae</taxon>
        <taxon>Tanacetum</taxon>
    </lineage>
</organism>
<dbReference type="EMBL" id="BKCJ010000110">
    <property type="protein sequence ID" value="GEU29896.1"/>
    <property type="molecule type" value="Genomic_DNA"/>
</dbReference>
<sequence length="172" mass="19023">MPLEDTFGCKFFLERGTSPSTGASTTLIYSPGSSSTTIYSPGSSTPLRYSPRASTPQCYSLGTSRNAEFSNWKHLLDKITVLEAMVDMYMHMEQHIVNSAALFHEVYIRICVAKNIRGWSLMIYAGEHYDGSDGYDYPPSGYRLEGDGDEGDYDYAPAASKVDGDDDDGDYD</sequence>
<evidence type="ECO:0000313" key="2">
    <source>
        <dbReference type="EMBL" id="GEU29896.1"/>
    </source>
</evidence>
<dbReference type="AlphaFoldDB" id="A0A699GRN3"/>
<evidence type="ECO:0000256" key="1">
    <source>
        <dbReference type="SAM" id="MobiDB-lite"/>
    </source>
</evidence>
<gene>
    <name evidence="2" type="ORF">Tci_001874</name>
</gene>
<comment type="caution">
    <text evidence="2">The sequence shown here is derived from an EMBL/GenBank/DDBJ whole genome shotgun (WGS) entry which is preliminary data.</text>
</comment>
<protein>
    <submittedName>
        <fullName evidence="2">Uncharacterized protein</fullName>
    </submittedName>
</protein>
<reference evidence="2" key="1">
    <citation type="journal article" date="2019" name="Sci. Rep.">
        <title>Draft genome of Tanacetum cinerariifolium, the natural source of mosquito coil.</title>
        <authorList>
            <person name="Yamashiro T."/>
            <person name="Shiraishi A."/>
            <person name="Satake H."/>
            <person name="Nakayama K."/>
        </authorList>
    </citation>
    <scope>NUCLEOTIDE SEQUENCE</scope>
</reference>
<proteinExistence type="predicted"/>
<name>A0A699GRN3_TANCI</name>
<feature type="region of interest" description="Disordered" evidence="1">
    <location>
        <begin position="136"/>
        <end position="172"/>
    </location>
</feature>